<sequence length="295" mass="31611">MPRIDTVHDEVTPAAARRAWAHVEPYHSMIYFAPEASEAYADLGLKGWAQYFAPRAAALGAASPEVVTAAFFNFHPDAVRSALPGAWEVASPEQVLAARLSAADAALRRILGAAVESPEVERAAELARRAAEAAADDVAGRPLYAAHAALPWPEEPHLVLWHAQTLLREYRGDGHVAALLTAGLSGLDALVTHAAAGEGMPAEKLRTTRKWSQEEWDTAADGLRESGWLAEGPELALTSVGAQRRARIEEITDGLALAPYAVLGTEGCAELAELGRPLAKPLVQELMPWATKRMK</sequence>
<dbReference type="RefSeq" id="WP_179827304.1">
    <property type="nucleotide sequence ID" value="NZ_JACCFS010000001.1"/>
</dbReference>
<organism evidence="1 2">
    <name type="scientific">Nocardiopsis aegyptia</name>
    <dbReference type="NCBI Taxonomy" id="220378"/>
    <lineage>
        <taxon>Bacteria</taxon>
        <taxon>Bacillati</taxon>
        <taxon>Actinomycetota</taxon>
        <taxon>Actinomycetes</taxon>
        <taxon>Streptosporangiales</taxon>
        <taxon>Nocardiopsidaceae</taxon>
        <taxon>Nocardiopsis</taxon>
    </lineage>
</organism>
<proteinExistence type="predicted"/>
<gene>
    <name evidence="1" type="ORF">HNR10_004853</name>
</gene>
<evidence type="ECO:0008006" key="3">
    <source>
        <dbReference type="Google" id="ProtNLM"/>
    </source>
</evidence>
<keyword evidence="2" id="KW-1185">Reference proteome</keyword>
<dbReference type="NCBIfam" id="NF047719">
    <property type="entry name" value="SCO6745_fam_HTH"/>
    <property type="match status" value="1"/>
</dbReference>
<dbReference type="Proteomes" id="UP000572051">
    <property type="component" value="Unassembled WGS sequence"/>
</dbReference>
<reference evidence="1 2" key="1">
    <citation type="submission" date="2020-07" db="EMBL/GenBank/DDBJ databases">
        <title>Sequencing the genomes of 1000 actinobacteria strains.</title>
        <authorList>
            <person name="Klenk H.-P."/>
        </authorList>
    </citation>
    <scope>NUCLEOTIDE SEQUENCE [LARGE SCALE GENOMIC DNA]</scope>
    <source>
        <strain evidence="1 2">DSM 44442</strain>
    </source>
</reference>
<evidence type="ECO:0000313" key="2">
    <source>
        <dbReference type="Proteomes" id="UP000572051"/>
    </source>
</evidence>
<dbReference type="AlphaFoldDB" id="A0A7Z0ES98"/>
<evidence type="ECO:0000313" key="1">
    <source>
        <dbReference type="EMBL" id="NYJ36972.1"/>
    </source>
</evidence>
<name>A0A7Z0ES98_9ACTN</name>
<dbReference type="InterPro" id="IPR054058">
    <property type="entry name" value="HTH_67"/>
</dbReference>
<dbReference type="Pfam" id="PF21863">
    <property type="entry name" value="HTH_67"/>
    <property type="match status" value="1"/>
</dbReference>
<dbReference type="EMBL" id="JACCFS010000001">
    <property type="protein sequence ID" value="NYJ36972.1"/>
    <property type="molecule type" value="Genomic_DNA"/>
</dbReference>
<accession>A0A7Z0ES98</accession>
<comment type="caution">
    <text evidence="1">The sequence shown here is derived from an EMBL/GenBank/DDBJ whole genome shotgun (WGS) entry which is preliminary data.</text>
</comment>
<protein>
    <recommendedName>
        <fullName evidence="3">SalK</fullName>
    </recommendedName>
</protein>